<feature type="compositionally biased region" description="Basic and acidic residues" evidence="1">
    <location>
        <begin position="1"/>
        <end position="12"/>
    </location>
</feature>
<evidence type="ECO:0000313" key="2">
    <source>
        <dbReference type="EMBL" id="SIR92194.1"/>
    </source>
</evidence>
<evidence type="ECO:0000256" key="1">
    <source>
        <dbReference type="SAM" id="MobiDB-lite"/>
    </source>
</evidence>
<proteinExistence type="predicted"/>
<protein>
    <submittedName>
        <fullName evidence="2">Uncharacterized protein</fullName>
    </submittedName>
</protein>
<reference evidence="2 3" key="1">
    <citation type="submission" date="2017-01" db="EMBL/GenBank/DDBJ databases">
        <authorList>
            <person name="Mah S.A."/>
            <person name="Swanson W.J."/>
            <person name="Moy G.W."/>
            <person name="Vacquier V.D."/>
        </authorList>
    </citation>
    <scope>NUCLEOTIDE SEQUENCE [LARGE SCALE GENOMIC DNA]</scope>
    <source>
        <strain evidence="2 3">CGMCC 1.8909</strain>
    </source>
</reference>
<dbReference type="Proteomes" id="UP000185687">
    <property type="component" value="Unassembled WGS sequence"/>
</dbReference>
<dbReference type="EMBL" id="FTNP01000004">
    <property type="protein sequence ID" value="SIR92194.1"/>
    <property type="molecule type" value="Genomic_DNA"/>
</dbReference>
<organism evidence="2 3">
    <name type="scientific">Natronorubrum daqingense</name>
    <dbReference type="NCBI Taxonomy" id="588898"/>
    <lineage>
        <taxon>Archaea</taxon>
        <taxon>Methanobacteriati</taxon>
        <taxon>Methanobacteriota</taxon>
        <taxon>Stenosarchaea group</taxon>
        <taxon>Halobacteria</taxon>
        <taxon>Halobacteriales</taxon>
        <taxon>Natrialbaceae</taxon>
        <taxon>Natronorubrum</taxon>
    </lineage>
</organism>
<accession>A0A1N7EVX2</accession>
<feature type="compositionally biased region" description="Basic and acidic residues" evidence="1">
    <location>
        <begin position="24"/>
        <end position="34"/>
    </location>
</feature>
<sequence>MRTERAATDNRPTRRRLLTELSMGDDRSGDDHKH</sequence>
<evidence type="ECO:0000313" key="3">
    <source>
        <dbReference type="Proteomes" id="UP000185687"/>
    </source>
</evidence>
<keyword evidence="3" id="KW-1185">Reference proteome</keyword>
<feature type="region of interest" description="Disordered" evidence="1">
    <location>
        <begin position="1"/>
        <end position="34"/>
    </location>
</feature>
<name>A0A1N7EVX2_9EURY</name>
<gene>
    <name evidence="2" type="ORF">SAMN05421809_2900</name>
</gene>
<dbReference type="AlphaFoldDB" id="A0A1N7EVX2"/>